<feature type="binding site" evidence="10">
    <location>
        <position position="171"/>
    </location>
    <ligand>
        <name>substrate</name>
    </ligand>
</feature>
<keyword evidence="13" id="KW-1185">Reference proteome</keyword>
<dbReference type="InterPro" id="IPR046348">
    <property type="entry name" value="SIS_dom_sf"/>
</dbReference>
<feature type="binding site" evidence="10">
    <location>
        <begin position="119"/>
        <end position="121"/>
    </location>
    <ligand>
        <name>substrate</name>
    </ligand>
</feature>
<evidence type="ECO:0000256" key="4">
    <source>
        <dbReference type="ARBA" id="ARBA00009894"/>
    </source>
</evidence>
<keyword evidence="5 10" id="KW-0963">Cytoplasm</keyword>
<evidence type="ECO:0000259" key="11">
    <source>
        <dbReference type="PROSITE" id="PS51464"/>
    </source>
</evidence>
<evidence type="ECO:0000256" key="9">
    <source>
        <dbReference type="ARBA" id="ARBA00023277"/>
    </source>
</evidence>
<protein>
    <recommendedName>
        <fullName evidence="10">Phosphoheptose isomerase</fullName>
        <ecNumber evidence="10">5.3.1.28</ecNumber>
    </recommendedName>
    <alternativeName>
        <fullName evidence="10">Sedoheptulose 7-phosphate isomerase</fullName>
    </alternativeName>
</protein>
<evidence type="ECO:0000313" key="12">
    <source>
        <dbReference type="EMBL" id="KHD05700.1"/>
    </source>
</evidence>
<dbReference type="PANTHER" id="PTHR30390">
    <property type="entry name" value="SEDOHEPTULOSE 7-PHOSPHATE ISOMERASE / DNAA INITIATOR-ASSOCIATING FACTOR FOR REPLICATION INITIATION"/>
    <property type="match status" value="1"/>
</dbReference>
<dbReference type="NCBIfam" id="NF010546">
    <property type="entry name" value="PRK13936.1"/>
    <property type="match status" value="1"/>
</dbReference>
<comment type="subunit">
    <text evidence="10">Homotetramer.</text>
</comment>
<dbReference type="CDD" id="cd05006">
    <property type="entry name" value="SIS_GmhA"/>
    <property type="match status" value="1"/>
</dbReference>
<dbReference type="InterPro" id="IPR004515">
    <property type="entry name" value="Phosphoheptose_Isoase"/>
</dbReference>
<dbReference type="Gene3D" id="3.40.50.10490">
    <property type="entry name" value="Glucose-6-phosphate isomerase like protein, domain 1"/>
    <property type="match status" value="1"/>
</dbReference>
<dbReference type="GO" id="GO:0008270">
    <property type="term" value="F:zinc ion binding"/>
    <property type="evidence" value="ECO:0007669"/>
    <property type="project" value="UniProtKB-UniRule"/>
</dbReference>
<comment type="function">
    <text evidence="2 10">Catalyzes the isomerization of sedoheptulose 7-phosphate in D-glycero-D-manno-heptose 7-phosphate.</text>
</comment>
<feature type="binding site" evidence="10">
    <location>
        <begin position="93"/>
        <end position="94"/>
    </location>
    <ligand>
        <name>substrate</name>
    </ligand>
</feature>
<dbReference type="InterPro" id="IPR050099">
    <property type="entry name" value="SIS_GmhA/DiaA_subfam"/>
</dbReference>
<comment type="catalytic activity">
    <reaction evidence="1 10">
        <text>2 D-sedoheptulose 7-phosphate = D-glycero-alpha-D-manno-heptose 7-phosphate + D-glycero-beta-D-manno-heptose 7-phosphate</text>
        <dbReference type="Rhea" id="RHEA:27489"/>
        <dbReference type="ChEBI" id="CHEBI:57483"/>
        <dbReference type="ChEBI" id="CHEBI:60203"/>
        <dbReference type="ChEBI" id="CHEBI:60204"/>
        <dbReference type="EC" id="5.3.1.28"/>
    </reaction>
</comment>
<comment type="caution">
    <text evidence="12">The sequence shown here is derived from an EMBL/GenBank/DDBJ whole genome shotgun (WGS) entry which is preliminary data.</text>
</comment>
<evidence type="ECO:0000313" key="13">
    <source>
        <dbReference type="Proteomes" id="UP000030428"/>
    </source>
</evidence>
<feature type="binding site" evidence="10">
    <location>
        <position position="60"/>
    </location>
    <ligand>
        <name>Zn(2+)</name>
        <dbReference type="ChEBI" id="CHEBI:29105"/>
    </ligand>
</feature>
<keyword evidence="7 10" id="KW-0862">Zinc</keyword>
<comment type="miscellaneous">
    <text evidence="10">The reaction produces a racemic mixture of D-glycero-alpha-D-manno-heptose 7-phosphate and D-glycero-beta-D-manno-heptose 7-phosphate.</text>
</comment>
<comment type="subcellular location">
    <subcellularLocation>
        <location evidence="3 10">Cytoplasm</location>
    </subcellularLocation>
</comment>
<keyword evidence="8 10" id="KW-0413">Isomerase</keyword>
<evidence type="ECO:0000256" key="6">
    <source>
        <dbReference type="ARBA" id="ARBA00022723"/>
    </source>
</evidence>
<evidence type="ECO:0000256" key="10">
    <source>
        <dbReference type="HAMAP-Rule" id="MF_00067"/>
    </source>
</evidence>
<feature type="binding site" evidence="10">
    <location>
        <position position="124"/>
    </location>
    <ligand>
        <name>substrate</name>
    </ligand>
</feature>
<dbReference type="AlphaFoldDB" id="A0A0A6P492"/>
<comment type="cofactor">
    <cofactor evidence="10">
        <name>Zn(2+)</name>
        <dbReference type="ChEBI" id="CHEBI:29105"/>
    </cofactor>
    <text evidence="10">Binds 1 zinc ion per subunit.</text>
</comment>
<comment type="similarity">
    <text evidence="4 10">Belongs to the SIS family. GmhA subfamily.</text>
</comment>
<dbReference type="InterPro" id="IPR035461">
    <property type="entry name" value="GmhA/DiaA"/>
</dbReference>
<proteinExistence type="inferred from homology"/>
<gene>
    <name evidence="10" type="primary">gmhA</name>
    <name evidence="12" type="ORF">PN36_00560</name>
</gene>
<dbReference type="GO" id="GO:0008968">
    <property type="term" value="F:D-sedoheptulose 7-phosphate isomerase activity"/>
    <property type="evidence" value="ECO:0007669"/>
    <property type="project" value="UniProtKB-UniRule"/>
</dbReference>
<evidence type="ECO:0000256" key="1">
    <source>
        <dbReference type="ARBA" id="ARBA00000348"/>
    </source>
</evidence>
<dbReference type="HAMAP" id="MF_00067">
    <property type="entry name" value="GmhA"/>
    <property type="match status" value="1"/>
</dbReference>
<evidence type="ECO:0000256" key="5">
    <source>
        <dbReference type="ARBA" id="ARBA00022490"/>
    </source>
</evidence>
<organism evidence="12 13">
    <name type="scientific">Candidatus Thiomargarita nelsonii</name>
    <dbReference type="NCBI Taxonomy" id="1003181"/>
    <lineage>
        <taxon>Bacteria</taxon>
        <taxon>Pseudomonadati</taxon>
        <taxon>Pseudomonadota</taxon>
        <taxon>Gammaproteobacteria</taxon>
        <taxon>Thiotrichales</taxon>
        <taxon>Thiotrichaceae</taxon>
        <taxon>Thiomargarita</taxon>
    </lineage>
</organism>
<dbReference type="PROSITE" id="PS51464">
    <property type="entry name" value="SIS"/>
    <property type="match status" value="1"/>
</dbReference>
<dbReference type="GO" id="GO:2001061">
    <property type="term" value="P:D-glycero-D-manno-heptose 7-phosphate biosynthetic process"/>
    <property type="evidence" value="ECO:0007669"/>
    <property type="project" value="UniProtKB-UniPathway"/>
</dbReference>
<comment type="pathway">
    <text evidence="10">Carbohydrate biosynthesis; D-glycero-D-manno-heptose 7-phosphate biosynthesis; D-glycero-alpha-D-manno-heptose 7-phosphate and D-glycero-beta-D-manno-heptose 7-phosphate from sedoheptulose 7-phosphate: step 1/1.</text>
</comment>
<dbReference type="InterPro" id="IPR001347">
    <property type="entry name" value="SIS_dom"/>
</dbReference>
<feature type="binding site" evidence="10">
    <location>
        <position position="64"/>
    </location>
    <ligand>
        <name>substrate</name>
    </ligand>
</feature>
<feature type="binding site" evidence="10">
    <location>
        <position position="179"/>
    </location>
    <ligand>
        <name>Zn(2+)</name>
        <dbReference type="ChEBI" id="CHEBI:29105"/>
    </ligand>
</feature>
<dbReference type="SUPFAM" id="SSF53697">
    <property type="entry name" value="SIS domain"/>
    <property type="match status" value="1"/>
</dbReference>
<dbReference type="GO" id="GO:0097367">
    <property type="term" value="F:carbohydrate derivative binding"/>
    <property type="evidence" value="ECO:0007669"/>
    <property type="project" value="InterPro"/>
</dbReference>
<keyword evidence="9 10" id="KW-0119">Carbohydrate metabolism</keyword>
<dbReference type="Proteomes" id="UP000030428">
    <property type="component" value="Unassembled WGS sequence"/>
</dbReference>
<dbReference type="Pfam" id="PF13580">
    <property type="entry name" value="SIS_2"/>
    <property type="match status" value="1"/>
</dbReference>
<dbReference type="GO" id="GO:0005975">
    <property type="term" value="P:carbohydrate metabolic process"/>
    <property type="evidence" value="ECO:0007669"/>
    <property type="project" value="UniProtKB-UniRule"/>
</dbReference>
<dbReference type="NCBIfam" id="TIGR00441">
    <property type="entry name" value="gmhA"/>
    <property type="match status" value="1"/>
</dbReference>
<evidence type="ECO:0000256" key="3">
    <source>
        <dbReference type="ARBA" id="ARBA00004496"/>
    </source>
</evidence>
<dbReference type="PANTHER" id="PTHR30390:SF6">
    <property type="entry name" value="DNAA INITIATOR-ASSOCIATING PROTEIN DIAA"/>
    <property type="match status" value="1"/>
</dbReference>
<feature type="binding site" evidence="10">
    <location>
        <position position="171"/>
    </location>
    <ligand>
        <name>Zn(2+)</name>
        <dbReference type="ChEBI" id="CHEBI:29105"/>
    </ligand>
</feature>
<dbReference type="EC" id="5.3.1.28" evidence="10"/>
<feature type="binding site" evidence="10">
    <location>
        <position position="64"/>
    </location>
    <ligand>
        <name>Zn(2+)</name>
        <dbReference type="ChEBI" id="CHEBI:29105"/>
    </ligand>
</feature>
<keyword evidence="6 10" id="KW-0479">Metal-binding</keyword>
<reference evidence="12 13" key="1">
    <citation type="journal article" date="2016" name="Front. Microbiol.">
        <title>Single-Cell (Meta-)Genomics of a Dimorphic Candidatus Thiomargarita nelsonii Reveals Genomic Plasticity.</title>
        <authorList>
            <person name="Flood B.E."/>
            <person name="Fliss P."/>
            <person name="Jones D.S."/>
            <person name="Dick G.J."/>
            <person name="Jain S."/>
            <person name="Kaster A.K."/>
            <person name="Winkel M."/>
            <person name="Mussmann M."/>
            <person name="Bailey J."/>
        </authorList>
    </citation>
    <scope>NUCLEOTIDE SEQUENCE [LARGE SCALE GENOMIC DNA]</scope>
    <source>
        <strain evidence="12">Hydrate Ridge</strain>
    </source>
</reference>
<dbReference type="GO" id="GO:0005737">
    <property type="term" value="C:cytoplasm"/>
    <property type="evidence" value="ECO:0007669"/>
    <property type="project" value="UniProtKB-SubCell"/>
</dbReference>
<evidence type="ECO:0000256" key="8">
    <source>
        <dbReference type="ARBA" id="ARBA00023235"/>
    </source>
</evidence>
<name>A0A0A6P492_9GAMM</name>
<evidence type="ECO:0000256" key="2">
    <source>
        <dbReference type="ARBA" id="ARBA00003172"/>
    </source>
</evidence>
<accession>A0A0A6P492</accession>
<dbReference type="UniPathway" id="UPA00041">
    <property type="reaction ID" value="UER00436"/>
</dbReference>
<evidence type="ECO:0000256" key="7">
    <source>
        <dbReference type="ARBA" id="ARBA00022833"/>
    </source>
</evidence>
<dbReference type="EMBL" id="JSZA02000002">
    <property type="protein sequence ID" value="KHD05700.1"/>
    <property type="molecule type" value="Genomic_DNA"/>
</dbReference>
<feature type="domain" description="SIS" evidence="11">
    <location>
        <begin position="36"/>
        <end position="195"/>
    </location>
</feature>
<sequence>MNLLNRINQHFSASIELQTQAKSSLAAPIAQAGEMMANCLQQKHKIMTCGNGGSAEQAQHFSSEMINRFEKERQALAAIALTTDSSTLTSIANDYTFDKIFSRQIQALGQKGDILLALSTSGNSPNVLKAIEAAHLQNMQIILLSGRDGGKAAQSADIEIRVPSQSTARIQEVHLLIIHSLCDIIDHLITENPKK</sequence>
<feature type="binding site" evidence="10">
    <location>
        <begin position="51"/>
        <end position="53"/>
    </location>
    <ligand>
        <name>substrate</name>
    </ligand>
</feature>